<dbReference type="Proteomes" id="UP000765509">
    <property type="component" value="Unassembled WGS sequence"/>
</dbReference>
<evidence type="ECO:0000313" key="2">
    <source>
        <dbReference type="EMBL" id="MBW0500055.1"/>
    </source>
</evidence>
<dbReference type="AlphaFoldDB" id="A0A9Q3DC31"/>
<gene>
    <name evidence="2" type="ORF">O181_039770</name>
</gene>
<organism evidence="2 3">
    <name type="scientific">Austropuccinia psidii MF-1</name>
    <dbReference type="NCBI Taxonomy" id="1389203"/>
    <lineage>
        <taxon>Eukaryota</taxon>
        <taxon>Fungi</taxon>
        <taxon>Dikarya</taxon>
        <taxon>Basidiomycota</taxon>
        <taxon>Pucciniomycotina</taxon>
        <taxon>Pucciniomycetes</taxon>
        <taxon>Pucciniales</taxon>
        <taxon>Sphaerophragmiaceae</taxon>
        <taxon>Austropuccinia</taxon>
    </lineage>
</organism>
<evidence type="ECO:0000256" key="1">
    <source>
        <dbReference type="SAM" id="MobiDB-lite"/>
    </source>
</evidence>
<proteinExistence type="predicted"/>
<name>A0A9Q3DC31_9BASI</name>
<evidence type="ECO:0000313" key="3">
    <source>
        <dbReference type="Proteomes" id="UP000765509"/>
    </source>
</evidence>
<feature type="compositionally biased region" description="Acidic residues" evidence="1">
    <location>
        <begin position="116"/>
        <end position="128"/>
    </location>
</feature>
<sequence length="150" mass="16433">MNVTRVAFQDDQPEVQKPKFQSYSHYTLKCFSLSYPLSPLHPPSKNTRSQRNPAFFTPTGRVLLDCTPSFGQTTTNGRSSTLQKGGIKSRRSRSSSGLLSPYLGMSEGARARLGEAEDEEGEESAEEENSGKPEVADALAKAPEVPRILI</sequence>
<feature type="compositionally biased region" description="Polar residues" evidence="1">
    <location>
        <begin position="69"/>
        <end position="83"/>
    </location>
</feature>
<keyword evidence="3" id="KW-1185">Reference proteome</keyword>
<reference evidence="2" key="1">
    <citation type="submission" date="2021-03" db="EMBL/GenBank/DDBJ databases">
        <title>Draft genome sequence of rust myrtle Austropuccinia psidii MF-1, a brazilian biotype.</title>
        <authorList>
            <person name="Quecine M.C."/>
            <person name="Pachon D.M.R."/>
            <person name="Bonatelli M.L."/>
            <person name="Correr F.H."/>
            <person name="Franceschini L.M."/>
            <person name="Leite T.F."/>
            <person name="Margarido G.R.A."/>
            <person name="Almeida C.A."/>
            <person name="Ferrarezi J.A."/>
            <person name="Labate C.A."/>
        </authorList>
    </citation>
    <scope>NUCLEOTIDE SEQUENCE</scope>
    <source>
        <strain evidence="2">MF-1</strain>
    </source>
</reference>
<comment type="caution">
    <text evidence="2">The sequence shown here is derived from an EMBL/GenBank/DDBJ whole genome shotgun (WGS) entry which is preliminary data.</text>
</comment>
<feature type="region of interest" description="Disordered" evidence="1">
    <location>
        <begin position="69"/>
        <end position="150"/>
    </location>
</feature>
<protein>
    <submittedName>
        <fullName evidence="2">Uncharacterized protein</fullName>
    </submittedName>
</protein>
<accession>A0A9Q3DC31</accession>
<dbReference type="EMBL" id="AVOT02015605">
    <property type="protein sequence ID" value="MBW0500055.1"/>
    <property type="molecule type" value="Genomic_DNA"/>
</dbReference>